<dbReference type="InterPro" id="IPR029045">
    <property type="entry name" value="ClpP/crotonase-like_dom_sf"/>
</dbReference>
<dbReference type="InterPro" id="IPR014748">
    <property type="entry name" value="Enoyl-CoA_hydra_C"/>
</dbReference>
<comment type="catalytic activity">
    <reaction evidence="4">
        <text>a 4-saturated-(3S)-3-hydroxyacyl-CoA = a (3E)-enoyl-CoA + H2O</text>
        <dbReference type="Rhea" id="RHEA:20724"/>
        <dbReference type="ChEBI" id="CHEBI:15377"/>
        <dbReference type="ChEBI" id="CHEBI:58521"/>
        <dbReference type="ChEBI" id="CHEBI:137480"/>
        <dbReference type="EC" id="4.2.1.17"/>
    </reaction>
</comment>
<evidence type="ECO:0000256" key="1">
    <source>
        <dbReference type="ARBA" id="ARBA00005254"/>
    </source>
</evidence>
<dbReference type="RefSeq" id="WP_378019766.1">
    <property type="nucleotide sequence ID" value="NZ_JBHSKG010000002.1"/>
</dbReference>
<dbReference type="EMBL" id="JBHSKG010000002">
    <property type="protein sequence ID" value="MFC5137540.1"/>
    <property type="molecule type" value="Genomic_DNA"/>
</dbReference>
<dbReference type="Gene3D" id="3.90.226.10">
    <property type="entry name" value="2-enoyl-CoA Hydratase, Chain A, domain 1"/>
    <property type="match status" value="1"/>
</dbReference>
<reference evidence="7" key="1">
    <citation type="journal article" date="2019" name="Int. J. Syst. Evol. Microbiol.">
        <title>The Global Catalogue of Microorganisms (GCM) 10K type strain sequencing project: providing services to taxonomists for standard genome sequencing and annotation.</title>
        <authorList>
            <consortium name="The Broad Institute Genomics Platform"/>
            <consortium name="The Broad Institute Genome Sequencing Center for Infectious Disease"/>
            <person name="Wu L."/>
            <person name="Ma J."/>
        </authorList>
    </citation>
    <scope>NUCLEOTIDE SEQUENCE [LARGE SCALE GENOMIC DNA]</scope>
    <source>
        <strain evidence="7">XZYJ18</strain>
    </source>
</reference>
<keyword evidence="7" id="KW-1185">Reference proteome</keyword>
<comment type="similarity">
    <text evidence="1 5">Belongs to the enoyl-CoA hydratase/isomerase family.</text>
</comment>
<accession>A0ABV9ZA20</accession>
<comment type="catalytic activity">
    <reaction evidence="3">
        <text>a (3S)-3-hydroxyacyl-CoA = a (2E)-enoyl-CoA + H2O</text>
        <dbReference type="Rhea" id="RHEA:16105"/>
        <dbReference type="ChEBI" id="CHEBI:15377"/>
        <dbReference type="ChEBI" id="CHEBI:57318"/>
        <dbReference type="ChEBI" id="CHEBI:58856"/>
        <dbReference type="EC" id="4.2.1.17"/>
    </reaction>
</comment>
<dbReference type="PANTHER" id="PTHR11941:SF54">
    <property type="entry name" value="ENOYL-COA HYDRATASE, MITOCHONDRIAL"/>
    <property type="match status" value="1"/>
</dbReference>
<dbReference type="SUPFAM" id="SSF52096">
    <property type="entry name" value="ClpP/crotonase"/>
    <property type="match status" value="1"/>
</dbReference>
<evidence type="ECO:0000313" key="7">
    <source>
        <dbReference type="Proteomes" id="UP001596175"/>
    </source>
</evidence>
<dbReference type="CDD" id="cd06558">
    <property type="entry name" value="crotonase-like"/>
    <property type="match status" value="1"/>
</dbReference>
<proteinExistence type="inferred from homology"/>
<dbReference type="Pfam" id="PF00378">
    <property type="entry name" value="ECH_1"/>
    <property type="match status" value="1"/>
</dbReference>
<comment type="caution">
    <text evidence="6">The sequence shown here is derived from an EMBL/GenBank/DDBJ whole genome shotgun (WGS) entry which is preliminary data.</text>
</comment>
<keyword evidence="2" id="KW-0456">Lyase</keyword>
<dbReference type="PANTHER" id="PTHR11941">
    <property type="entry name" value="ENOYL-COA HYDRATASE-RELATED"/>
    <property type="match status" value="1"/>
</dbReference>
<sequence>MEAGKGSRTEDGLVVEVADRVATVTLDRPERLNALSTGLQRDLVAAFDGFADDPDVWVVVLTGSGERAFCAGVDLREIRENDGASDRGIRPMGGVSRNVFETVLECPRPTIAAINGWALGGGFELALACDIRLVADHARVGLPEARRGMGANFGAHLVSRMLPPGIAYEILYTGDDIAPADAARWGLVNRVVPAAELAREAAALAAKIAANAPLTVRRYKAALGKGGSLPLSAALRLDVGPDPYTSEDRVEGVAAFVEKRDPVWRAR</sequence>
<organism evidence="6 7">
    <name type="scientific">Actinomycetospora rhizophila</name>
    <dbReference type="NCBI Taxonomy" id="1416876"/>
    <lineage>
        <taxon>Bacteria</taxon>
        <taxon>Bacillati</taxon>
        <taxon>Actinomycetota</taxon>
        <taxon>Actinomycetes</taxon>
        <taxon>Pseudonocardiales</taxon>
        <taxon>Pseudonocardiaceae</taxon>
        <taxon>Actinomycetospora</taxon>
    </lineage>
</organism>
<evidence type="ECO:0000256" key="2">
    <source>
        <dbReference type="ARBA" id="ARBA00023239"/>
    </source>
</evidence>
<evidence type="ECO:0000256" key="4">
    <source>
        <dbReference type="ARBA" id="ARBA00023717"/>
    </source>
</evidence>
<dbReference type="InterPro" id="IPR001753">
    <property type="entry name" value="Enoyl-CoA_hydra/iso"/>
</dbReference>
<dbReference type="Gene3D" id="1.10.12.10">
    <property type="entry name" value="Lyase 2-enoyl-coa Hydratase, Chain A, domain 2"/>
    <property type="match status" value="1"/>
</dbReference>
<dbReference type="Proteomes" id="UP001596175">
    <property type="component" value="Unassembled WGS sequence"/>
</dbReference>
<protein>
    <submittedName>
        <fullName evidence="6">Enoyl-CoA hydratase/isomerase family protein</fullName>
    </submittedName>
</protein>
<gene>
    <name evidence="6" type="ORF">ACFPK1_04800</name>
</gene>
<name>A0ABV9ZA20_9PSEU</name>
<dbReference type="InterPro" id="IPR018376">
    <property type="entry name" value="Enoyl-CoA_hyd/isom_CS"/>
</dbReference>
<dbReference type="PROSITE" id="PS00166">
    <property type="entry name" value="ENOYL_COA_HYDRATASE"/>
    <property type="match status" value="1"/>
</dbReference>
<evidence type="ECO:0000313" key="6">
    <source>
        <dbReference type="EMBL" id="MFC5137540.1"/>
    </source>
</evidence>
<evidence type="ECO:0000256" key="3">
    <source>
        <dbReference type="ARBA" id="ARBA00023709"/>
    </source>
</evidence>
<evidence type="ECO:0000256" key="5">
    <source>
        <dbReference type="RuleBase" id="RU003707"/>
    </source>
</evidence>